<keyword evidence="2" id="KW-1185">Reference proteome</keyword>
<organism evidence="1 2">
    <name type="scientific">Araneus ventricosus</name>
    <name type="common">Orbweaver spider</name>
    <name type="synonym">Epeira ventricosa</name>
    <dbReference type="NCBI Taxonomy" id="182803"/>
    <lineage>
        <taxon>Eukaryota</taxon>
        <taxon>Metazoa</taxon>
        <taxon>Ecdysozoa</taxon>
        <taxon>Arthropoda</taxon>
        <taxon>Chelicerata</taxon>
        <taxon>Arachnida</taxon>
        <taxon>Araneae</taxon>
        <taxon>Araneomorphae</taxon>
        <taxon>Entelegynae</taxon>
        <taxon>Araneoidea</taxon>
        <taxon>Araneidae</taxon>
        <taxon>Araneus</taxon>
    </lineage>
</organism>
<gene>
    <name evidence="1" type="ORF">AVEN_100904_1</name>
</gene>
<name>A0A4Y2AYD8_ARAVE</name>
<proteinExistence type="predicted"/>
<dbReference type="Proteomes" id="UP000499080">
    <property type="component" value="Unassembled WGS sequence"/>
</dbReference>
<accession>A0A4Y2AYD8</accession>
<reference evidence="1 2" key="1">
    <citation type="journal article" date="2019" name="Sci. Rep.">
        <title>Orb-weaving spider Araneus ventricosus genome elucidates the spidroin gene catalogue.</title>
        <authorList>
            <person name="Kono N."/>
            <person name="Nakamura H."/>
            <person name="Ohtoshi R."/>
            <person name="Moran D.A.P."/>
            <person name="Shinohara A."/>
            <person name="Yoshida Y."/>
            <person name="Fujiwara M."/>
            <person name="Mori M."/>
            <person name="Tomita M."/>
            <person name="Arakawa K."/>
        </authorList>
    </citation>
    <scope>NUCLEOTIDE SEQUENCE [LARGE SCALE GENOMIC DNA]</scope>
</reference>
<dbReference type="EMBL" id="BGPR01000035">
    <property type="protein sequence ID" value="GBL84046.1"/>
    <property type="molecule type" value="Genomic_DNA"/>
</dbReference>
<evidence type="ECO:0000313" key="2">
    <source>
        <dbReference type="Proteomes" id="UP000499080"/>
    </source>
</evidence>
<dbReference type="AlphaFoldDB" id="A0A4Y2AYD8"/>
<protein>
    <submittedName>
        <fullName evidence="1">Uncharacterized protein</fullName>
    </submittedName>
</protein>
<evidence type="ECO:0000313" key="1">
    <source>
        <dbReference type="EMBL" id="GBL84046.1"/>
    </source>
</evidence>
<sequence>MSEGEPRQVAERSGQQETRFSVVLEDFPSFIKASFRLSSTLFQAFLNLVPGFPQPCSRLSSTRLSPTLFQAFLNLVSSLSIGC</sequence>
<comment type="caution">
    <text evidence="1">The sequence shown here is derived from an EMBL/GenBank/DDBJ whole genome shotgun (WGS) entry which is preliminary data.</text>
</comment>